<gene>
    <name evidence="2" type="ORF">AP75_03975</name>
</gene>
<dbReference type="AlphaFoldDB" id="A0A246BAX1"/>
<sequence>MKRIFVLPLIAAGFFLNAQSIGNSPYAAFGIGDVKYDNTTDVNAMGGISTAYIWDFNNNFNFSNPAANKNLELTTVKVEATNENNFFKADYDNMNVTKHSTYLSNITVAFPISSKIKFGLGYQPYSSKKYSILNKETLADETIKANLFRGEGTLSTVQAAFSYQASPELGFGLRTNFYFGNLYDINELTYSNAELINGYETKNKIKTFNFTLGSAYQKKYGTDKKLTLGATYTFGTTGKMETNYTNSTYYYTDGVTKNNVSIIDEDFSSDKNLIPMEFSLGAGYGRDTKWFVGTQFDFKKGETIQFLGQPFANENSYRIAAGGWFLPNYNNFRNYFSRVTYRYGAYYEKGNLAINGTNINQFALTGGVTLPFENRSASRMSGIDLGVEIGKRGTLDNNLIRQNFINLKVGINFADKWFVKRLYD</sequence>
<dbReference type="EMBL" id="JASZ02000005">
    <property type="protein sequence ID" value="OWK98820.1"/>
    <property type="molecule type" value="Genomic_DNA"/>
</dbReference>
<name>A0A246BAX1_9FLAO</name>
<evidence type="ECO:0000256" key="1">
    <source>
        <dbReference type="SAM" id="SignalP"/>
    </source>
</evidence>
<accession>A0A246BAX1</accession>
<organism evidence="2 3">
    <name type="scientific">Kaistella haifensis DSM 19056</name>
    <dbReference type="NCBI Taxonomy" id="1450526"/>
    <lineage>
        <taxon>Bacteria</taxon>
        <taxon>Pseudomonadati</taxon>
        <taxon>Bacteroidota</taxon>
        <taxon>Flavobacteriia</taxon>
        <taxon>Flavobacteriales</taxon>
        <taxon>Weeksellaceae</taxon>
        <taxon>Chryseobacterium group</taxon>
        <taxon>Kaistella</taxon>
    </lineage>
</organism>
<keyword evidence="3" id="KW-1185">Reference proteome</keyword>
<protein>
    <recommendedName>
        <fullName evidence="4">Long-chain fatty acid transport protein</fullName>
    </recommendedName>
</protein>
<feature type="chain" id="PRO_5012964451" description="Long-chain fatty acid transport protein" evidence="1">
    <location>
        <begin position="19"/>
        <end position="424"/>
    </location>
</feature>
<dbReference type="Proteomes" id="UP000197587">
    <property type="component" value="Unassembled WGS sequence"/>
</dbReference>
<evidence type="ECO:0000313" key="2">
    <source>
        <dbReference type="EMBL" id="OWK98820.1"/>
    </source>
</evidence>
<evidence type="ECO:0008006" key="4">
    <source>
        <dbReference type="Google" id="ProtNLM"/>
    </source>
</evidence>
<feature type="signal peptide" evidence="1">
    <location>
        <begin position="1"/>
        <end position="18"/>
    </location>
</feature>
<comment type="caution">
    <text evidence="2">The sequence shown here is derived from an EMBL/GenBank/DDBJ whole genome shotgun (WGS) entry which is preliminary data.</text>
</comment>
<keyword evidence="1" id="KW-0732">Signal</keyword>
<reference evidence="2 3" key="1">
    <citation type="submission" date="2017-05" db="EMBL/GenBank/DDBJ databases">
        <title>Genome of Chryseobacterium haifense.</title>
        <authorList>
            <person name="Newman J.D."/>
        </authorList>
    </citation>
    <scope>NUCLEOTIDE SEQUENCE [LARGE SCALE GENOMIC DNA]</scope>
    <source>
        <strain evidence="2 3">DSM 19056</strain>
    </source>
</reference>
<proteinExistence type="predicted"/>
<dbReference type="RefSeq" id="WP_088263653.1">
    <property type="nucleotide sequence ID" value="NZ_JASZ02000005.1"/>
</dbReference>
<evidence type="ECO:0000313" key="3">
    <source>
        <dbReference type="Proteomes" id="UP000197587"/>
    </source>
</evidence>